<sequence length="71" mass="8426">MRMRELVRSDKNKLQSQCRQTPLELHEYLGLNFNSYISISICISLICMSKQFFDLCRAGEAQTKHRDHHVR</sequence>
<name>U4LEQ7_PYROM</name>
<dbReference type="EMBL" id="HF935439">
    <property type="protein sequence ID" value="CCX30338.1"/>
    <property type="molecule type" value="Genomic_DNA"/>
</dbReference>
<dbReference type="Proteomes" id="UP000018144">
    <property type="component" value="Unassembled WGS sequence"/>
</dbReference>
<evidence type="ECO:0000313" key="1">
    <source>
        <dbReference type="EMBL" id="CCX30338.1"/>
    </source>
</evidence>
<evidence type="ECO:0000313" key="2">
    <source>
        <dbReference type="Proteomes" id="UP000018144"/>
    </source>
</evidence>
<protein>
    <submittedName>
        <fullName evidence="1">Uncharacterized protein</fullName>
    </submittedName>
</protein>
<keyword evidence="2" id="KW-1185">Reference proteome</keyword>
<accession>U4LEQ7</accession>
<gene>
    <name evidence="1" type="ORF">PCON_08535</name>
</gene>
<organism evidence="1 2">
    <name type="scientific">Pyronema omphalodes (strain CBS 100304)</name>
    <name type="common">Pyronema confluens</name>
    <dbReference type="NCBI Taxonomy" id="1076935"/>
    <lineage>
        <taxon>Eukaryota</taxon>
        <taxon>Fungi</taxon>
        <taxon>Dikarya</taxon>
        <taxon>Ascomycota</taxon>
        <taxon>Pezizomycotina</taxon>
        <taxon>Pezizomycetes</taxon>
        <taxon>Pezizales</taxon>
        <taxon>Pyronemataceae</taxon>
        <taxon>Pyronema</taxon>
    </lineage>
</organism>
<dbReference type="AlphaFoldDB" id="U4LEQ7"/>
<proteinExistence type="predicted"/>
<reference evidence="1 2" key="1">
    <citation type="journal article" date="2013" name="PLoS Genet.">
        <title>The genome and development-dependent transcriptomes of Pyronema confluens: a window into fungal evolution.</title>
        <authorList>
            <person name="Traeger S."/>
            <person name="Altegoer F."/>
            <person name="Freitag M."/>
            <person name="Gabaldon T."/>
            <person name="Kempken F."/>
            <person name="Kumar A."/>
            <person name="Marcet-Houben M."/>
            <person name="Poggeler S."/>
            <person name="Stajich J.E."/>
            <person name="Nowrousian M."/>
        </authorList>
    </citation>
    <scope>NUCLEOTIDE SEQUENCE [LARGE SCALE GENOMIC DNA]</scope>
    <source>
        <strain evidence="2">CBS 100304</strain>
        <tissue evidence="1">Vegetative mycelium</tissue>
    </source>
</reference>